<evidence type="ECO:0000256" key="1">
    <source>
        <dbReference type="SAM" id="MobiDB-lite"/>
    </source>
</evidence>
<name>A0A7S3J288_9SPIT</name>
<dbReference type="SUPFAM" id="SSF50978">
    <property type="entry name" value="WD40 repeat-like"/>
    <property type="match status" value="1"/>
</dbReference>
<protein>
    <submittedName>
        <fullName evidence="2">Uncharacterized protein</fullName>
    </submittedName>
</protein>
<feature type="compositionally biased region" description="Acidic residues" evidence="1">
    <location>
        <begin position="92"/>
        <end position="123"/>
    </location>
</feature>
<dbReference type="Gene3D" id="2.130.10.10">
    <property type="entry name" value="YVTN repeat-like/Quinoprotein amine dehydrogenase"/>
    <property type="match status" value="1"/>
</dbReference>
<proteinExistence type="predicted"/>
<organism evidence="2">
    <name type="scientific">Euplotes harpa</name>
    <dbReference type="NCBI Taxonomy" id="151035"/>
    <lineage>
        <taxon>Eukaryota</taxon>
        <taxon>Sar</taxon>
        <taxon>Alveolata</taxon>
        <taxon>Ciliophora</taxon>
        <taxon>Intramacronucleata</taxon>
        <taxon>Spirotrichea</taxon>
        <taxon>Hypotrichia</taxon>
        <taxon>Euplotida</taxon>
        <taxon>Euplotidae</taxon>
        <taxon>Euplotes</taxon>
    </lineage>
</organism>
<dbReference type="InterPro" id="IPR036322">
    <property type="entry name" value="WD40_repeat_dom_sf"/>
</dbReference>
<sequence length="157" mass="18146">MAKYDEDTLITGCDDGYVRAISLLPNKVISVINSDIDAEDCLPISKVAVKGDLLAYVATDEIVRIYDVSSLGTRVVEEYEEPPEREEREEARDEELEEDKDWEEIEGQFDSEGEEDEEEEEEEVARAQMEVEDRGIKWDGNKGNMERKKRENFFKDL</sequence>
<feature type="region of interest" description="Disordered" evidence="1">
    <location>
        <begin position="76"/>
        <end position="143"/>
    </location>
</feature>
<dbReference type="EMBL" id="HBII01003403">
    <property type="protein sequence ID" value="CAE0342656.1"/>
    <property type="molecule type" value="Transcribed_RNA"/>
</dbReference>
<dbReference type="InterPro" id="IPR015943">
    <property type="entry name" value="WD40/YVTN_repeat-like_dom_sf"/>
</dbReference>
<gene>
    <name evidence="2" type="ORF">EHAR0213_LOCUS1563</name>
</gene>
<evidence type="ECO:0000313" key="2">
    <source>
        <dbReference type="EMBL" id="CAE0342656.1"/>
    </source>
</evidence>
<accession>A0A7S3J288</accession>
<reference evidence="2" key="1">
    <citation type="submission" date="2021-01" db="EMBL/GenBank/DDBJ databases">
        <authorList>
            <person name="Corre E."/>
            <person name="Pelletier E."/>
            <person name="Niang G."/>
            <person name="Scheremetjew M."/>
            <person name="Finn R."/>
            <person name="Kale V."/>
            <person name="Holt S."/>
            <person name="Cochrane G."/>
            <person name="Meng A."/>
            <person name="Brown T."/>
            <person name="Cohen L."/>
        </authorList>
    </citation>
    <scope>NUCLEOTIDE SEQUENCE</scope>
    <source>
        <strain evidence="2">FSP1.4</strain>
    </source>
</reference>
<dbReference type="AlphaFoldDB" id="A0A7S3J288"/>
<feature type="compositionally biased region" description="Basic and acidic residues" evidence="1">
    <location>
        <begin position="129"/>
        <end position="143"/>
    </location>
</feature>